<name>A0A1M7F3F9_9FIRM</name>
<dbReference type="CDD" id="cd03293">
    <property type="entry name" value="ABC_NrtD_SsuB_transporters"/>
    <property type="match status" value="1"/>
</dbReference>
<dbReference type="Pfam" id="PF00005">
    <property type="entry name" value="ABC_tran"/>
    <property type="match status" value="1"/>
</dbReference>
<evidence type="ECO:0000313" key="6">
    <source>
        <dbReference type="Proteomes" id="UP000184038"/>
    </source>
</evidence>
<keyword evidence="3 5" id="KW-0067">ATP-binding</keyword>
<dbReference type="STRING" id="1120996.SAMN02746066_00378"/>
<accession>A0A1M7F3F9</accession>
<dbReference type="InterPro" id="IPR050166">
    <property type="entry name" value="ABC_transporter_ATP-bind"/>
</dbReference>
<keyword evidence="1" id="KW-0813">Transport</keyword>
<dbReference type="InterPro" id="IPR027417">
    <property type="entry name" value="P-loop_NTPase"/>
</dbReference>
<organism evidence="5 6">
    <name type="scientific">Anaerosporobacter mobilis DSM 15930</name>
    <dbReference type="NCBI Taxonomy" id="1120996"/>
    <lineage>
        <taxon>Bacteria</taxon>
        <taxon>Bacillati</taxon>
        <taxon>Bacillota</taxon>
        <taxon>Clostridia</taxon>
        <taxon>Lachnospirales</taxon>
        <taxon>Lachnospiraceae</taxon>
        <taxon>Anaerosporobacter</taxon>
    </lineage>
</organism>
<dbReference type="GO" id="GO:0016887">
    <property type="term" value="F:ATP hydrolysis activity"/>
    <property type="evidence" value="ECO:0007669"/>
    <property type="project" value="InterPro"/>
</dbReference>
<dbReference type="Gene3D" id="3.40.50.300">
    <property type="entry name" value="P-loop containing nucleotide triphosphate hydrolases"/>
    <property type="match status" value="1"/>
</dbReference>
<dbReference type="PANTHER" id="PTHR42788:SF21">
    <property type="entry name" value="ABC TRANSPORTER ATP-BINDING PROTEIN"/>
    <property type="match status" value="1"/>
</dbReference>
<evidence type="ECO:0000256" key="3">
    <source>
        <dbReference type="ARBA" id="ARBA00022840"/>
    </source>
</evidence>
<dbReference type="PANTHER" id="PTHR42788">
    <property type="entry name" value="TAURINE IMPORT ATP-BINDING PROTEIN-RELATED"/>
    <property type="match status" value="1"/>
</dbReference>
<keyword evidence="6" id="KW-1185">Reference proteome</keyword>
<reference evidence="5 6" key="1">
    <citation type="submission" date="2016-11" db="EMBL/GenBank/DDBJ databases">
        <authorList>
            <person name="Jaros S."/>
            <person name="Januszkiewicz K."/>
            <person name="Wedrychowicz H."/>
        </authorList>
    </citation>
    <scope>NUCLEOTIDE SEQUENCE [LARGE SCALE GENOMIC DNA]</scope>
    <source>
        <strain evidence="5 6">DSM 15930</strain>
    </source>
</reference>
<evidence type="ECO:0000256" key="1">
    <source>
        <dbReference type="ARBA" id="ARBA00022448"/>
    </source>
</evidence>
<dbReference type="SUPFAM" id="SSF52540">
    <property type="entry name" value="P-loop containing nucleoside triphosphate hydrolases"/>
    <property type="match status" value="1"/>
</dbReference>
<dbReference type="SMART" id="SM00382">
    <property type="entry name" value="AAA"/>
    <property type="match status" value="1"/>
</dbReference>
<dbReference type="GO" id="GO:0005524">
    <property type="term" value="F:ATP binding"/>
    <property type="evidence" value="ECO:0007669"/>
    <property type="project" value="UniProtKB-KW"/>
</dbReference>
<dbReference type="InterPro" id="IPR003439">
    <property type="entry name" value="ABC_transporter-like_ATP-bd"/>
</dbReference>
<evidence type="ECO:0000259" key="4">
    <source>
        <dbReference type="PROSITE" id="PS50893"/>
    </source>
</evidence>
<protein>
    <submittedName>
        <fullName evidence="5">NitT/TauT family transport system ATP-binding protein</fullName>
    </submittedName>
</protein>
<evidence type="ECO:0000256" key="2">
    <source>
        <dbReference type="ARBA" id="ARBA00022741"/>
    </source>
</evidence>
<gene>
    <name evidence="5" type="ORF">SAMN02746066_00378</name>
</gene>
<dbReference type="EMBL" id="FRCP01000005">
    <property type="protein sequence ID" value="SHL98546.1"/>
    <property type="molecule type" value="Genomic_DNA"/>
</dbReference>
<evidence type="ECO:0000313" key="5">
    <source>
        <dbReference type="EMBL" id="SHL98546.1"/>
    </source>
</evidence>
<dbReference type="InterPro" id="IPR003593">
    <property type="entry name" value="AAA+_ATPase"/>
</dbReference>
<dbReference type="RefSeq" id="WP_073282170.1">
    <property type="nucleotide sequence ID" value="NZ_FRCP01000005.1"/>
</dbReference>
<dbReference type="PROSITE" id="PS50893">
    <property type="entry name" value="ABC_TRANSPORTER_2"/>
    <property type="match status" value="1"/>
</dbReference>
<proteinExistence type="predicted"/>
<keyword evidence="2" id="KW-0547">Nucleotide-binding</keyword>
<sequence length="263" mass="29475">MRELLKIENLSYSYHTLSGETTALTDVNFSVSEGEFVAIVGPSGCGKSTMLSLIAGLITPSSGNIYINGKEAKTSGKNIGYMLQKDHLLEWRSTLKNLTLGLEIQHKLTEESYVIINKMLDTYGLITFRDSKPSQLSGGMRQRAALIRTLLLEPDILLLDEPFSALDYQTRLEVSDDIWGIIRKEKKTAVLITHDIAEAVSMADRIIVLTDRPATVKTIIDVKLTVEGERTPFAARSAPQFKDYFNLIWKELNQHEDITKLRA</sequence>
<dbReference type="AlphaFoldDB" id="A0A1M7F3F9"/>
<dbReference type="Proteomes" id="UP000184038">
    <property type="component" value="Unassembled WGS sequence"/>
</dbReference>
<dbReference type="OrthoDB" id="9801958at2"/>
<dbReference type="PROSITE" id="PS00211">
    <property type="entry name" value="ABC_TRANSPORTER_1"/>
    <property type="match status" value="1"/>
</dbReference>
<dbReference type="InterPro" id="IPR017871">
    <property type="entry name" value="ABC_transporter-like_CS"/>
</dbReference>
<feature type="domain" description="ABC transporter" evidence="4">
    <location>
        <begin position="5"/>
        <end position="236"/>
    </location>
</feature>